<dbReference type="SUPFAM" id="SSF54928">
    <property type="entry name" value="RNA-binding domain, RBD"/>
    <property type="match status" value="1"/>
</dbReference>
<evidence type="ECO:0000259" key="4">
    <source>
        <dbReference type="PROSITE" id="PS50102"/>
    </source>
</evidence>
<dbReference type="SMART" id="SM00360">
    <property type="entry name" value="RRM"/>
    <property type="match status" value="1"/>
</dbReference>
<dbReference type="InterPro" id="IPR000504">
    <property type="entry name" value="RRM_dom"/>
</dbReference>
<dbReference type="InterPro" id="IPR012677">
    <property type="entry name" value="Nucleotide-bd_a/b_plait_sf"/>
</dbReference>
<evidence type="ECO:0000313" key="5">
    <source>
        <dbReference type="EMBL" id="TMW56700.1"/>
    </source>
</evidence>
<keyword evidence="1 2" id="KW-0694">RNA-binding</keyword>
<comment type="caution">
    <text evidence="5">The sequence shown here is derived from an EMBL/GenBank/DDBJ whole genome shotgun (WGS) entry which is preliminary data.</text>
</comment>
<reference evidence="5" key="1">
    <citation type="submission" date="2019-03" db="EMBL/GenBank/DDBJ databases">
        <title>Long read genome sequence of the mycoparasitic Pythium oligandrum ATCC 38472 isolated from sugarbeet rhizosphere.</title>
        <authorList>
            <person name="Gaulin E."/>
        </authorList>
    </citation>
    <scope>NUCLEOTIDE SEQUENCE</scope>
    <source>
        <strain evidence="5">ATCC 38472_TT</strain>
    </source>
</reference>
<feature type="domain" description="RRM" evidence="4">
    <location>
        <begin position="108"/>
        <end position="185"/>
    </location>
</feature>
<dbReference type="Proteomes" id="UP000794436">
    <property type="component" value="Unassembled WGS sequence"/>
</dbReference>
<name>A0A8K1FAY4_PYTOL</name>
<organism evidence="5 6">
    <name type="scientific">Pythium oligandrum</name>
    <name type="common">Mycoparasitic fungus</name>
    <dbReference type="NCBI Taxonomy" id="41045"/>
    <lineage>
        <taxon>Eukaryota</taxon>
        <taxon>Sar</taxon>
        <taxon>Stramenopiles</taxon>
        <taxon>Oomycota</taxon>
        <taxon>Peronosporomycetes</taxon>
        <taxon>Pythiales</taxon>
        <taxon>Pythiaceae</taxon>
        <taxon>Pythium</taxon>
    </lineage>
</organism>
<feature type="compositionally biased region" description="Basic and acidic residues" evidence="3">
    <location>
        <begin position="324"/>
        <end position="335"/>
    </location>
</feature>
<feature type="compositionally biased region" description="Basic and acidic residues" evidence="3">
    <location>
        <begin position="184"/>
        <end position="222"/>
    </location>
</feature>
<feature type="compositionally biased region" description="Basic and acidic residues" evidence="3">
    <location>
        <begin position="248"/>
        <end position="296"/>
    </location>
</feature>
<evidence type="ECO:0000256" key="3">
    <source>
        <dbReference type="SAM" id="MobiDB-lite"/>
    </source>
</evidence>
<evidence type="ECO:0000256" key="2">
    <source>
        <dbReference type="PROSITE-ProRule" id="PRU00176"/>
    </source>
</evidence>
<feature type="region of interest" description="Disordered" evidence="3">
    <location>
        <begin position="1"/>
        <end position="107"/>
    </location>
</feature>
<dbReference type="InterPro" id="IPR035979">
    <property type="entry name" value="RBD_domain_sf"/>
</dbReference>
<evidence type="ECO:0000313" key="6">
    <source>
        <dbReference type="Proteomes" id="UP000794436"/>
    </source>
</evidence>
<dbReference type="PROSITE" id="PS50102">
    <property type="entry name" value="RRM"/>
    <property type="match status" value="1"/>
</dbReference>
<dbReference type="PANTHER" id="PTHR23236">
    <property type="entry name" value="EUKARYOTIC TRANSLATION INITIATION FACTOR 4B/4H"/>
    <property type="match status" value="1"/>
</dbReference>
<dbReference type="AlphaFoldDB" id="A0A8K1FAY4"/>
<feature type="compositionally biased region" description="Basic and acidic residues" evidence="3">
    <location>
        <begin position="36"/>
        <end position="99"/>
    </location>
</feature>
<dbReference type="Pfam" id="PF00076">
    <property type="entry name" value="RRM_1"/>
    <property type="match status" value="1"/>
</dbReference>
<dbReference type="GO" id="GO:0003723">
    <property type="term" value="F:RNA binding"/>
    <property type="evidence" value="ECO:0007669"/>
    <property type="project" value="UniProtKB-UniRule"/>
</dbReference>
<dbReference type="Gene3D" id="3.30.70.330">
    <property type="match status" value="1"/>
</dbReference>
<feature type="compositionally biased region" description="Low complexity" evidence="3">
    <location>
        <begin position="7"/>
        <end position="18"/>
    </location>
</feature>
<dbReference type="PANTHER" id="PTHR23236:SF11">
    <property type="entry name" value="EUKARYOTIC TRANSLATION INITIATION FACTOR 4H"/>
    <property type="match status" value="1"/>
</dbReference>
<proteinExistence type="predicted"/>
<protein>
    <recommendedName>
        <fullName evidence="4">RRM domain-containing protein</fullName>
    </recommendedName>
</protein>
<evidence type="ECO:0000256" key="1">
    <source>
        <dbReference type="ARBA" id="ARBA00022884"/>
    </source>
</evidence>
<gene>
    <name evidence="5" type="ORF">Poli38472_006710</name>
</gene>
<feature type="region of interest" description="Disordered" evidence="3">
    <location>
        <begin position="184"/>
        <end position="367"/>
    </location>
</feature>
<accession>A0A8K1FAY4</accession>
<dbReference type="EMBL" id="SPLM01000145">
    <property type="protein sequence ID" value="TMW56700.1"/>
    <property type="molecule type" value="Genomic_DNA"/>
</dbReference>
<keyword evidence="6" id="KW-1185">Reference proteome</keyword>
<dbReference type="OrthoDB" id="439808at2759"/>
<feature type="compositionally biased region" description="Basic and acidic residues" evidence="3">
    <location>
        <begin position="303"/>
        <end position="312"/>
    </location>
</feature>
<sequence>MSAFSRPPFGAAGGSSSWADDDDLDLEPIPIPAPLDKVEEKEHAVEEREEPRHEEPSRRERDDRHERDYPRHERGGYEDRGGRGDRRAPRGGYEGERQKTPVPDHPPFKIYVGNLPFRMNEDDLADFLGNVSSIVDIRFPRDYATDRPKGYAYVEFHDREALVQALELDGTDIGGRAVKIDVSVDKERKPRQKENSFFEKRGDRPRRNEGPSPRDEPRERPRLTLLPRNTSTDEPGSKPTKASIFGDAKPRDEAAFLERKRREEEAKKLEQQTKKAETPSKKFERGPRKNSHDDVAGGRGGRGRGERVERAGGRGRGPASTERTPTKKDSAKPKTTEPVAPKATKIAPPASTKTKNVFELLNDSDSD</sequence>